<reference evidence="11" key="1">
    <citation type="submission" date="2018-11" db="EMBL/GenBank/DDBJ databases">
        <authorList>
            <person name="Alioto T."/>
            <person name="Alioto T."/>
        </authorList>
    </citation>
    <scope>NUCLEOTIDE SEQUENCE</scope>
</reference>
<name>A0A8B6ETZ5_MYTGA</name>
<keyword evidence="8" id="KW-0472">Membrane</keyword>
<keyword evidence="3 9" id="KW-0732">Signal</keyword>
<dbReference type="InterPro" id="IPR014756">
    <property type="entry name" value="Ig_E-set"/>
</dbReference>
<dbReference type="SUPFAM" id="SSF81296">
    <property type="entry name" value="E set domains"/>
    <property type="match status" value="1"/>
</dbReference>
<dbReference type="Gene3D" id="2.60.40.10">
    <property type="entry name" value="Immunoglobulins"/>
    <property type="match status" value="1"/>
</dbReference>
<dbReference type="GO" id="GO:0008360">
    <property type="term" value="P:regulation of cell shape"/>
    <property type="evidence" value="ECO:0007669"/>
    <property type="project" value="TreeGrafter"/>
</dbReference>
<dbReference type="Proteomes" id="UP000596742">
    <property type="component" value="Unassembled WGS sequence"/>
</dbReference>
<evidence type="ECO:0000256" key="4">
    <source>
        <dbReference type="ARBA" id="ARBA00022737"/>
    </source>
</evidence>
<feature type="region of interest" description="Disordered" evidence="7">
    <location>
        <begin position="1217"/>
        <end position="1236"/>
    </location>
</feature>
<keyword evidence="2 8" id="KW-0812">Transmembrane</keyword>
<comment type="subcellular location">
    <subcellularLocation>
        <location evidence="1">Membrane</location>
        <topology evidence="1">Single-pass membrane protein</topology>
    </subcellularLocation>
</comment>
<feature type="compositionally biased region" description="Polar residues" evidence="7">
    <location>
        <begin position="1220"/>
        <end position="1236"/>
    </location>
</feature>
<evidence type="ECO:0000256" key="9">
    <source>
        <dbReference type="SAM" id="SignalP"/>
    </source>
</evidence>
<dbReference type="InterPro" id="IPR001627">
    <property type="entry name" value="Semap_dom"/>
</dbReference>
<gene>
    <name evidence="11" type="ORF">MGAL_10B052712</name>
</gene>
<dbReference type="CDD" id="cd00603">
    <property type="entry name" value="IPT_PCSR"/>
    <property type="match status" value="1"/>
</dbReference>
<feature type="chain" id="PRO_5032436482" evidence="9">
    <location>
        <begin position="24"/>
        <end position="1275"/>
    </location>
</feature>
<organism evidence="11 12">
    <name type="scientific">Mytilus galloprovincialis</name>
    <name type="common">Mediterranean mussel</name>
    <dbReference type="NCBI Taxonomy" id="29158"/>
    <lineage>
        <taxon>Eukaryota</taxon>
        <taxon>Metazoa</taxon>
        <taxon>Spiralia</taxon>
        <taxon>Lophotrochozoa</taxon>
        <taxon>Mollusca</taxon>
        <taxon>Bivalvia</taxon>
        <taxon>Autobranchia</taxon>
        <taxon>Pteriomorphia</taxon>
        <taxon>Mytilida</taxon>
        <taxon>Mytiloidea</taxon>
        <taxon>Mytilidae</taxon>
        <taxon>Mytilinae</taxon>
        <taxon>Mytilus</taxon>
    </lineage>
</organism>
<dbReference type="SMART" id="SM00630">
    <property type="entry name" value="Sema"/>
    <property type="match status" value="1"/>
</dbReference>
<dbReference type="EMBL" id="UYJE01005602">
    <property type="protein sequence ID" value="VDI38538.1"/>
    <property type="molecule type" value="Genomic_DNA"/>
</dbReference>
<dbReference type="InterPro" id="IPR002909">
    <property type="entry name" value="IPT_dom"/>
</dbReference>
<protein>
    <submittedName>
        <fullName evidence="11">Plexin A</fullName>
    </submittedName>
</protein>
<dbReference type="InterPro" id="IPR031148">
    <property type="entry name" value="Plexin"/>
</dbReference>
<keyword evidence="5 8" id="KW-1133">Transmembrane helix</keyword>
<dbReference type="PROSITE" id="PS51004">
    <property type="entry name" value="SEMA"/>
    <property type="match status" value="1"/>
</dbReference>
<dbReference type="AlphaFoldDB" id="A0A8B6ETZ5"/>
<keyword evidence="12" id="KW-1185">Reference proteome</keyword>
<dbReference type="GO" id="GO:0005886">
    <property type="term" value="C:plasma membrane"/>
    <property type="evidence" value="ECO:0007669"/>
    <property type="project" value="TreeGrafter"/>
</dbReference>
<comment type="caution">
    <text evidence="11">The sequence shown here is derived from an EMBL/GenBank/DDBJ whole genome shotgun (WGS) entry which is preliminary data.</text>
</comment>
<evidence type="ECO:0000313" key="12">
    <source>
        <dbReference type="Proteomes" id="UP000596742"/>
    </source>
</evidence>
<dbReference type="InterPro" id="IPR013783">
    <property type="entry name" value="Ig-like_fold"/>
</dbReference>
<dbReference type="GO" id="GO:0017154">
    <property type="term" value="F:semaphorin receptor activity"/>
    <property type="evidence" value="ECO:0007669"/>
    <property type="project" value="InterPro"/>
</dbReference>
<feature type="transmembrane region" description="Helical" evidence="8">
    <location>
        <begin position="1132"/>
        <end position="1154"/>
    </location>
</feature>
<proteinExistence type="predicted"/>
<dbReference type="SUPFAM" id="SSF101912">
    <property type="entry name" value="Sema domain"/>
    <property type="match status" value="1"/>
</dbReference>
<evidence type="ECO:0000256" key="8">
    <source>
        <dbReference type="SAM" id="Phobius"/>
    </source>
</evidence>
<dbReference type="Gene3D" id="2.130.10.10">
    <property type="entry name" value="YVTN repeat-like/Quinoprotein amine dehydrogenase"/>
    <property type="match status" value="1"/>
</dbReference>
<feature type="signal peptide" evidence="9">
    <location>
        <begin position="1"/>
        <end position="23"/>
    </location>
</feature>
<evidence type="ECO:0000256" key="2">
    <source>
        <dbReference type="ARBA" id="ARBA00022692"/>
    </source>
</evidence>
<keyword evidence="4" id="KW-0677">Repeat</keyword>
<dbReference type="GO" id="GO:0002116">
    <property type="term" value="C:semaphorin receptor complex"/>
    <property type="evidence" value="ECO:0007669"/>
    <property type="project" value="TreeGrafter"/>
</dbReference>
<dbReference type="OrthoDB" id="6131318at2759"/>
<dbReference type="PANTHER" id="PTHR22625:SF44">
    <property type="entry name" value="PLEXIN-B"/>
    <property type="match status" value="1"/>
</dbReference>
<dbReference type="GO" id="GO:0007162">
    <property type="term" value="P:negative regulation of cell adhesion"/>
    <property type="evidence" value="ECO:0007669"/>
    <property type="project" value="TreeGrafter"/>
</dbReference>
<dbReference type="GO" id="GO:0030334">
    <property type="term" value="P:regulation of cell migration"/>
    <property type="evidence" value="ECO:0007669"/>
    <property type="project" value="TreeGrafter"/>
</dbReference>
<dbReference type="PANTHER" id="PTHR22625">
    <property type="entry name" value="PLEXIN"/>
    <property type="match status" value="1"/>
</dbReference>
<evidence type="ECO:0000313" key="11">
    <source>
        <dbReference type="EMBL" id="VDI38538.1"/>
    </source>
</evidence>
<evidence type="ECO:0000256" key="6">
    <source>
        <dbReference type="PROSITE-ProRule" id="PRU00352"/>
    </source>
</evidence>
<evidence type="ECO:0000259" key="10">
    <source>
        <dbReference type="PROSITE" id="PS51004"/>
    </source>
</evidence>
<evidence type="ECO:0000256" key="5">
    <source>
        <dbReference type="ARBA" id="ARBA00022989"/>
    </source>
</evidence>
<sequence length="1275" mass="143413">MVLISLVVMIVTVFNFELRCLYSKPVYRNYDENFRNIAVTSDFVYIGGNSKIIKLDSSLIQLDQTYVSMEGRNSIYDENWLLTTDNNASLIVCNYDSKYNTLCLKLKLDLSVVTYSLNLKSKKPSTKYLATTFKQSNVLIIASSKCLSYHSNDHCLAISSYLLDSFQQYRSQGFREYVVQYLQEAKHVTFRAVLEIEKFIYFLFNTEDGYSKIGKMCKGSFDMKSNSFEDTPMLCSLEGKKYTLAQDAVYWKEYLFVAFSDDFLNVICKYKIRNMAKIFMESRQDRLECPYDKTANIYFGEQRIGDWCFNKTRGLCQSNFYERNYSCPELTDTNDGFCNSIIFGSVEGPLPITEDTSIYSKDISKVGAIVKLGVLGFSTHSVIYAGTTTGKIGKIFMDDRDSRQIGSFKIVQHSFPVLDIKVNNNEDVYVMTENCVVNIADKDPCSSKLTCLDCMKSKNPACGWDIPAASCKTNGDTITEWLPSVGGQCLQIKATDLLIHDDSSNSNREEKSAKFRLHPDIKFDQVFCQYEYDGARLLQAMKKNEYYYCSLSVGDVPFILNIVLSGDVVISTKINVYKLSAVNSCKDCVMTSGFWCVNSGSCVMNNKDCTGGFNFVGIDMENDCPMIKSAKLYMSHGQIENLRLEVANLHQLENRTQYLQCSLNGDKYDAYIETGNRRVICQNVKAPNGHSKMYLQYNNSNIGNSTDIEVYRCDNFASCEECKYQKHQNYRCDWCGSCVTTLNGGCSKPESCPISIYRIDPSFGPENGGTLVNVTGNNIGYPNDNITVIINGAKCININVIESSSVLSCYSGNANATTSSNGVIISVNGLISSQVENLYEYKSRFELLTLEPDRSIISGGQTITITGVNIGFEGSRYSISFCNDEFISCIWARLFKIVSKTSIVCIMGKSDSIQTLNHLLVDIDNNTKLRLNHSLLMVADPTVLPLLEEDNTVFKSGGVEITIQGNGFSAVGEVKDDNQDDKRCFIKSDTKVICKSPKYIESDFQRRKRSPGQPFFVSFDNYVVSIIMFYVDDPVFEKLPDQTLGKDLSIVIKGQRILEGAKQEDYTIHIGLDGKCIITDITNFNITCLPPYLKPKTSTDGSIFMLVEVGSIKLNVGRIHYPTSDTANHESVLYGVIGCIVVTSILCAILVIFVMRLSMNKKLDTTLTEWKQMKEEISRIVAREGLPDRSENMRLGDDGIEQIELTEAENSEVIVDEASASDTRNNNYEDLGQRSSHNPYCQLQQASVDYQMQDMTGLDNRTRDLSPTEYINLQV</sequence>
<dbReference type="Pfam" id="PF01833">
    <property type="entry name" value="TIG"/>
    <property type="match status" value="2"/>
</dbReference>
<evidence type="ECO:0000256" key="1">
    <source>
        <dbReference type="ARBA" id="ARBA00004167"/>
    </source>
</evidence>
<dbReference type="GO" id="GO:0050772">
    <property type="term" value="P:positive regulation of axonogenesis"/>
    <property type="evidence" value="ECO:0007669"/>
    <property type="project" value="TreeGrafter"/>
</dbReference>
<feature type="domain" description="Sema" evidence="10">
    <location>
        <begin position="1"/>
        <end position="441"/>
    </location>
</feature>
<evidence type="ECO:0000256" key="3">
    <source>
        <dbReference type="ARBA" id="ARBA00022729"/>
    </source>
</evidence>
<evidence type="ECO:0000256" key="7">
    <source>
        <dbReference type="SAM" id="MobiDB-lite"/>
    </source>
</evidence>
<comment type="caution">
    <text evidence="6">Lacks conserved residue(s) required for the propagation of feature annotation.</text>
</comment>
<dbReference type="InterPro" id="IPR015943">
    <property type="entry name" value="WD40/YVTN_repeat-like_dom_sf"/>
</dbReference>
<dbReference type="SUPFAM" id="SSF103575">
    <property type="entry name" value="Plexin repeat"/>
    <property type="match status" value="1"/>
</dbReference>
<accession>A0A8B6ETZ5</accession>
<dbReference type="InterPro" id="IPR036352">
    <property type="entry name" value="Semap_dom_sf"/>
</dbReference>